<proteinExistence type="predicted"/>
<dbReference type="AlphaFoldDB" id="A0A6U1V1K8"/>
<feature type="region of interest" description="Disordered" evidence="1">
    <location>
        <begin position="138"/>
        <end position="157"/>
    </location>
</feature>
<evidence type="ECO:0000313" key="2">
    <source>
        <dbReference type="EMBL" id="CAE2221625.1"/>
    </source>
</evidence>
<reference evidence="2" key="1">
    <citation type="submission" date="2021-01" db="EMBL/GenBank/DDBJ databases">
        <authorList>
            <person name="Corre E."/>
            <person name="Pelletier E."/>
            <person name="Niang G."/>
            <person name="Scheremetjew M."/>
            <person name="Finn R."/>
            <person name="Kale V."/>
            <person name="Holt S."/>
            <person name="Cochrane G."/>
            <person name="Meng A."/>
            <person name="Brown T."/>
            <person name="Cohen L."/>
        </authorList>
    </citation>
    <scope>NUCLEOTIDE SEQUENCE</scope>
    <source>
        <strain evidence="2">DIVA3 518/3/11/1/6</strain>
    </source>
</reference>
<dbReference type="EMBL" id="HBKP01013194">
    <property type="protein sequence ID" value="CAE2221628.1"/>
    <property type="molecule type" value="Transcribed_RNA"/>
</dbReference>
<dbReference type="EMBL" id="HBKP01013193">
    <property type="protein sequence ID" value="CAE2221625.1"/>
    <property type="molecule type" value="Transcribed_RNA"/>
</dbReference>
<accession>A0A6U1V1K8</accession>
<sequence>MVQNWQTGNEAEDLNSLLIVLAEVAPVNQVLLDQAEVLQADKCLYCGRKKEKREYPEAFVRWPTDNYRRMVSTFITSKRKERKNAKEKEIRNSNKQAKLASVTIMNENPKSSEFDPNHLTVDELKKVIAAHEESYKGLTHKPIYQPGSSTSRKRNYQ</sequence>
<evidence type="ECO:0000313" key="3">
    <source>
        <dbReference type="EMBL" id="CAE2221628.1"/>
    </source>
</evidence>
<gene>
    <name evidence="2" type="ORF">VSP0166_LOCUS9344</name>
    <name evidence="3" type="ORF">VSP0166_LOCUS9345</name>
</gene>
<organism evidence="2">
    <name type="scientific">Vannella robusta</name>
    <dbReference type="NCBI Taxonomy" id="1487602"/>
    <lineage>
        <taxon>Eukaryota</taxon>
        <taxon>Amoebozoa</taxon>
        <taxon>Discosea</taxon>
        <taxon>Flabellinia</taxon>
        <taxon>Vannellidae</taxon>
        <taxon>Vannella</taxon>
    </lineage>
</organism>
<name>A0A6U1V1K8_9EUKA</name>
<evidence type="ECO:0000256" key="1">
    <source>
        <dbReference type="SAM" id="MobiDB-lite"/>
    </source>
</evidence>
<protein>
    <submittedName>
        <fullName evidence="2">Uncharacterized protein</fullName>
    </submittedName>
</protein>